<evidence type="ECO:0000259" key="3">
    <source>
        <dbReference type="Pfam" id="PF07727"/>
    </source>
</evidence>
<dbReference type="SUPFAM" id="SSF53098">
    <property type="entry name" value="Ribonuclease H-like"/>
    <property type="match status" value="1"/>
</dbReference>
<keyword evidence="2" id="KW-0378">Hydrolase</keyword>
<dbReference type="InterPro" id="IPR039537">
    <property type="entry name" value="Retrotran_Ty1/copia-like"/>
</dbReference>
<evidence type="ECO:0000313" key="5">
    <source>
        <dbReference type="Proteomes" id="UP000701853"/>
    </source>
</evidence>
<dbReference type="InterPro" id="IPR043502">
    <property type="entry name" value="DNA/RNA_pol_sf"/>
</dbReference>
<dbReference type="GO" id="GO:0016787">
    <property type="term" value="F:hydrolase activity"/>
    <property type="evidence" value="ECO:0007669"/>
    <property type="project" value="UniProtKB-KW"/>
</dbReference>
<sequence>MRTPELVELSPSSLMGGLHNCLFAYMALMCKLSMYPNYIPMCSTGKVLLNWRNIRDVKRRIVMHANVDCFEQANSGVGIGRRLSHTIRKTFGKWFFAIDTNVFFEFHPTYCVVKDIQTREILLKGHIRDGLYYFSLPVASTQPVEATSLANISLRARYDNCDNFTLWHMRIDHPSASKGKSHKLPFSNSTIEYNTSFDLVVSDLWGLALVVYGRNRYYGSFQLVKTQFGKRIKQFQSNWGGEYRASTSILAVQGIIHRLSCPQTSEQNRVVERKHQQIVDMSITLLAQGKSTYGLLGLCILLCCPHHQSSSYHGYSSQHKGYKCLISDGQIVISRHGVFDKQRFLSPSSTSEGSTSSFDHSLSSTYVPLVKPVSCPSVASLSAPPLESSPAPIVCPSPSVSNTPQAELGSDYEPYPLSNNDGILNPNTTASNTLSSLVISSSSVPHLPLSNTHTMVTRSKAGILSPRLCQLKLSSLLRLKKHFLPPNGVLLPKLSIMLSFVIWDLVSLPNNHKVIGCKWLFKLKKNPDGTVARRKARLVAKRCSQVPECDFKETFSPVVKPATIRIILSIAVSKGWQLLQVDVNNVFLNEDLDDKVFMQQPLGYVQYGSNGEPLVCRLKKALYDDIIITGSMSNCITSFVQQLNRDFSLKDMGDLHYFLGIKVTRSSTGCLHICQRKYIRDLLNGSFMTHAKSVYTPMVSLSTMFKDDGDRLPDLTEYRSLAGALQYIVLTRPDIAYTSVMLMLTEGWILMIANLQRATVCILVTHQFLGAPRNNKLFRDLRLRLSIRVLLQPLVSAVAVAANPVLHFKFKHVELDLFFVREKVDDGSIVIGEVPVCDQVAGILTKPLSISFFTRFRSLLRVLPIGKMGEC</sequence>
<dbReference type="InterPro" id="IPR036397">
    <property type="entry name" value="RNaseH_sf"/>
</dbReference>
<feature type="domain" description="Reverse transcriptase Ty1/copia-type" evidence="3">
    <location>
        <begin position="624"/>
        <end position="699"/>
    </location>
</feature>
<comment type="caution">
    <text evidence="4">The sequence shown here is derived from an EMBL/GenBank/DDBJ whole genome shotgun (WGS) entry which is preliminary data.</text>
</comment>
<keyword evidence="5" id="KW-1185">Reference proteome</keyword>
<dbReference type="InterPro" id="IPR012337">
    <property type="entry name" value="RNaseH-like_sf"/>
</dbReference>
<evidence type="ECO:0000313" key="4">
    <source>
        <dbReference type="EMBL" id="KAG8485596.1"/>
    </source>
</evidence>
<feature type="domain" description="Reverse transcriptase Ty1/copia-type" evidence="3">
    <location>
        <begin position="502"/>
        <end position="623"/>
    </location>
</feature>
<dbReference type="SUPFAM" id="SSF56672">
    <property type="entry name" value="DNA/RNA polymerases"/>
    <property type="match status" value="1"/>
</dbReference>
<dbReference type="Gene3D" id="3.30.420.10">
    <property type="entry name" value="Ribonuclease H-like superfamily/Ribonuclease H"/>
    <property type="match status" value="1"/>
</dbReference>
<dbReference type="PANTHER" id="PTHR42648:SF26">
    <property type="entry name" value="INTEGRASE CATALYTIC DOMAIN-CONTAINING PROTEIN"/>
    <property type="match status" value="1"/>
</dbReference>
<organism evidence="4 5">
    <name type="scientific">Gossypium anomalum</name>
    <dbReference type="NCBI Taxonomy" id="47600"/>
    <lineage>
        <taxon>Eukaryota</taxon>
        <taxon>Viridiplantae</taxon>
        <taxon>Streptophyta</taxon>
        <taxon>Embryophyta</taxon>
        <taxon>Tracheophyta</taxon>
        <taxon>Spermatophyta</taxon>
        <taxon>Magnoliopsida</taxon>
        <taxon>eudicotyledons</taxon>
        <taxon>Gunneridae</taxon>
        <taxon>Pentapetalae</taxon>
        <taxon>rosids</taxon>
        <taxon>malvids</taxon>
        <taxon>Malvales</taxon>
        <taxon>Malvaceae</taxon>
        <taxon>Malvoideae</taxon>
        <taxon>Gossypium</taxon>
    </lineage>
</organism>
<dbReference type="Proteomes" id="UP000701853">
    <property type="component" value="Chromosome 8"/>
</dbReference>
<dbReference type="GO" id="GO:0003676">
    <property type="term" value="F:nucleic acid binding"/>
    <property type="evidence" value="ECO:0007669"/>
    <property type="project" value="InterPro"/>
</dbReference>
<dbReference type="GO" id="GO:0046872">
    <property type="term" value="F:metal ion binding"/>
    <property type="evidence" value="ECO:0007669"/>
    <property type="project" value="UniProtKB-KW"/>
</dbReference>
<dbReference type="InterPro" id="IPR013103">
    <property type="entry name" value="RVT_2"/>
</dbReference>
<evidence type="ECO:0000256" key="2">
    <source>
        <dbReference type="ARBA" id="ARBA00022801"/>
    </source>
</evidence>
<evidence type="ECO:0000256" key="1">
    <source>
        <dbReference type="ARBA" id="ARBA00022723"/>
    </source>
</evidence>
<accession>A0A8J5YVG2</accession>
<reference evidence="4 5" key="1">
    <citation type="journal article" date="2021" name="bioRxiv">
        <title>The Gossypium anomalum genome as a resource for cotton improvement and evolutionary analysis of hybrid incompatibility.</title>
        <authorList>
            <person name="Grover C.E."/>
            <person name="Yuan D."/>
            <person name="Arick M.A."/>
            <person name="Miller E.R."/>
            <person name="Hu G."/>
            <person name="Peterson D.G."/>
            <person name="Wendel J.F."/>
            <person name="Udall J.A."/>
        </authorList>
    </citation>
    <scope>NUCLEOTIDE SEQUENCE [LARGE SCALE GENOMIC DNA]</scope>
    <source>
        <strain evidence="4">JFW-Udall</strain>
        <tissue evidence="4">Leaf</tissue>
    </source>
</reference>
<name>A0A8J5YVG2_9ROSI</name>
<gene>
    <name evidence="4" type="ORF">CXB51_018978</name>
</gene>
<dbReference type="Pfam" id="PF07727">
    <property type="entry name" value="RVT_2"/>
    <property type="match status" value="2"/>
</dbReference>
<protein>
    <recommendedName>
        <fullName evidence="3">Reverse transcriptase Ty1/copia-type domain-containing protein</fullName>
    </recommendedName>
</protein>
<dbReference type="AlphaFoldDB" id="A0A8J5YVG2"/>
<keyword evidence="1" id="KW-0479">Metal-binding</keyword>
<proteinExistence type="predicted"/>
<dbReference type="PANTHER" id="PTHR42648">
    <property type="entry name" value="TRANSPOSASE, PUTATIVE-RELATED"/>
    <property type="match status" value="1"/>
</dbReference>
<dbReference type="CDD" id="cd09272">
    <property type="entry name" value="RNase_HI_RT_Ty1"/>
    <property type="match status" value="1"/>
</dbReference>
<dbReference type="EMBL" id="JAHUZN010000008">
    <property type="protein sequence ID" value="KAG8485596.1"/>
    <property type="molecule type" value="Genomic_DNA"/>
</dbReference>